<dbReference type="Pfam" id="PF21114">
    <property type="entry name" value="DDR1-2_DS-like"/>
    <property type="match status" value="1"/>
</dbReference>
<dbReference type="SMART" id="SM00231">
    <property type="entry name" value="FA58C"/>
    <property type="match status" value="1"/>
</dbReference>
<keyword evidence="4 13" id="KW-0732">Signal</keyword>
<evidence type="ECO:0000256" key="5">
    <source>
        <dbReference type="ARBA" id="ARBA00022741"/>
    </source>
</evidence>
<name>A0A183IKU7_9BILA</name>
<evidence type="ECO:0000256" key="4">
    <source>
        <dbReference type="ARBA" id="ARBA00022729"/>
    </source>
</evidence>
<keyword evidence="11" id="KW-0325">Glycoprotein</keyword>
<keyword evidence="7" id="KW-1133">Transmembrane helix</keyword>
<evidence type="ECO:0000313" key="15">
    <source>
        <dbReference type="EMBL" id="VDP03783.1"/>
    </source>
</evidence>
<evidence type="ECO:0000256" key="9">
    <source>
        <dbReference type="ARBA" id="ARBA00023157"/>
    </source>
</evidence>
<gene>
    <name evidence="15" type="ORF">SBAD_LOCUS4243</name>
</gene>
<dbReference type="Gene3D" id="2.60.120.260">
    <property type="entry name" value="Galactose-binding domain-like"/>
    <property type="match status" value="1"/>
</dbReference>
<dbReference type="FunFam" id="2.60.120.260:FF:000007">
    <property type="entry name" value="Discoidin domain receptor tyrosine kinase 1"/>
    <property type="match status" value="1"/>
</dbReference>
<evidence type="ECO:0000256" key="1">
    <source>
        <dbReference type="ARBA" id="ARBA00004251"/>
    </source>
</evidence>
<dbReference type="GO" id="GO:0008045">
    <property type="term" value="P:motor neuron axon guidance"/>
    <property type="evidence" value="ECO:0007669"/>
    <property type="project" value="UniProtKB-ARBA"/>
</dbReference>
<accession>A0A183IKU7</accession>
<dbReference type="InterPro" id="IPR000421">
    <property type="entry name" value="FA58C"/>
</dbReference>
<evidence type="ECO:0000256" key="10">
    <source>
        <dbReference type="ARBA" id="ARBA00023170"/>
    </source>
</evidence>
<dbReference type="PROSITE" id="PS01286">
    <property type="entry name" value="FA58C_2"/>
    <property type="match status" value="1"/>
</dbReference>
<evidence type="ECO:0000313" key="16">
    <source>
        <dbReference type="Proteomes" id="UP000270296"/>
    </source>
</evidence>
<dbReference type="CDD" id="cd00057">
    <property type="entry name" value="FA58C"/>
    <property type="match status" value="1"/>
</dbReference>
<dbReference type="OrthoDB" id="6071166at2759"/>
<reference evidence="17" key="1">
    <citation type="submission" date="2016-06" db="UniProtKB">
        <authorList>
            <consortium name="WormBaseParasite"/>
        </authorList>
    </citation>
    <scope>IDENTIFICATION</scope>
</reference>
<dbReference type="Pfam" id="PF00754">
    <property type="entry name" value="F5_F8_type_C"/>
    <property type="match status" value="1"/>
</dbReference>
<evidence type="ECO:0000256" key="3">
    <source>
        <dbReference type="ARBA" id="ARBA00022692"/>
    </source>
</evidence>
<evidence type="ECO:0000256" key="13">
    <source>
        <dbReference type="SAM" id="SignalP"/>
    </source>
</evidence>
<dbReference type="Proteomes" id="UP000270296">
    <property type="component" value="Unassembled WGS sequence"/>
</dbReference>
<keyword evidence="5" id="KW-0547">Nucleotide-binding</keyword>
<evidence type="ECO:0000256" key="12">
    <source>
        <dbReference type="ARBA" id="ARBA00061639"/>
    </source>
</evidence>
<dbReference type="GO" id="GO:0005524">
    <property type="term" value="F:ATP binding"/>
    <property type="evidence" value="ECO:0007669"/>
    <property type="project" value="UniProtKB-KW"/>
</dbReference>
<evidence type="ECO:0000256" key="6">
    <source>
        <dbReference type="ARBA" id="ARBA00022840"/>
    </source>
</evidence>
<dbReference type="PANTHER" id="PTHR24543:SF291">
    <property type="entry name" value="SMOKE ALARM, ISOFORM D"/>
    <property type="match status" value="1"/>
</dbReference>
<keyword evidence="3" id="KW-0812">Transmembrane</keyword>
<dbReference type="PROSITE" id="PS50022">
    <property type="entry name" value="FA58C_3"/>
    <property type="match status" value="1"/>
</dbReference>
<evidence type="ECO:0000256" key="8">
    <source>
        <dbReference type="ARBA" id="ARBA00023136"/>
    </source>
</evidence>
<dbReference type="EMBL" id="UZAM01008206">
    <property type="protein sequence ID" value="VDP03783.1"/>
    <property type="molecule type" value="Genomic_DNA"/>
</dbReference>
<dbReference type="SUPFAM" id="SSF49785">
    <property type="entry name" value="Galactose-binding domain-like"/>
    <property type="match status" value="1"/>
</dbReference>
<keyword evidence="9" id="KW-1015">Disulfide bond</keyword>
<dbReference type="WBParaSite" id="SBAD_0000442701-mRNA-1">
    <property type="protein sequence ID" value="SBAD_0000442701-mRNA-1"/>
    <property type="gene ID" value="SBAD_0000442701"/>
</dbReference>
<feature type="chain" id="PRO_5043140095" evidence="13">
    <location>
        <begin position="17"/>
        <end position="283"/>
    </location>
</feature>
<keyword evidence="16" id="KW-1185">Reference proteome</keyword>
<dbReference type="GO" id="GO:0048680">
    <property type="term" value="P:positive regulation of axon regeneration"/>
    <property type="evidence" value="ECO:0007669"/>
    <property type="project" value="UniProtKB-ARBA"/>
</dbReference>
<evidence type="ECO:0000256" key="2">
    <source>
        <dbReference type="ARBA" id="ARBA00022475"/>
    </source>
</evidence>
<proteinExistence type="inferred from homology"/>
<keyword evidence="8" id="KW-0472">Membrane</keyword>
<dbReference type="InterPro" id="IPR008979">
    <property type="entry name" value="Galactose-bd-like_sf"/>
</dbReference>
<feature type="domain" description="F5/8 type C" evidence="14">
    <location>
        <begin position="20"/>
        <end position="176"/>
    </location>
</feature>
<dbReference type="Gene3D" id="2.60.120.1190">
    <property type="match status" value="1"/>
</dbReference>
<keyword evidence="6" id="KW-0067">ATP-binding</keyword>
<reference evidence="15 16" key="2">
    <citation type="submission" date="2018-11" db="EMBL/GenBank/DDBJ databases">
        <authorList>
            <consortium name="Pathogen Informatics"/>
        </authorList>
    </citation>
    <scope>NUCLEOTIDE SEQUENCE [LARGE SCALE GENOMIC DNA]</scope>
</reference>
<feature type="signal peptide" evidence="13">
    <location>
        <begin position="1"/>
        <end position="16"/>
    </location>
</feature>
<dbReference type="AlphaFoldDB" id="A0A183IKU7"/>
<evidence type="ECO:0000256" key="7">
    <source>
        <dbReference type="ARBA" id="ARBA00022989"/>
    </source>
</evidence>
<evidence type="ECO:0000256" key="11">
    <source>
        <dbReference type="ARBA" id="ARBA00023180"/>
    </source>
</evidence>
<dbReference type="PANTHER" id="PTHR24543">
    <property type="entry name" value="MULTICOPPER OXIDASE-RELATED"/>
    <property type="match status" value="1"/>
</dbReference>
<protein>
    <submittedName>
        <fullName evidence="17">F5/8 type C domain-containing protein</fullName>
    </submittedName>
</protein>
<sequence length="283" mass="32386">MVKTFCIMLQLTFVSTTHECGVALGMETEEIGDRDITASSSFDMRSVGPQNARIRTETGGGAWCPERQIQPEVREWLQIDLKTVKVITAIETQGRYDHGIGMEYTPTYAIEYWRPKMDSWHRYKDRSGKEILIGNNNTFTPVFRAIDSPFIATKIRIIPLSDYIRTVCLRVELYGCTYTGAMKFEYSETRNDGVLTDDSPFEWVGWQRSISGFTTEMVFKFSEVRNFTSISIHYAHQSHLDASVFSAAHLFFSVNGDVKTDSDFLEFRPHVPSLNGMKSFTRI</sequence>
<organism evidence="17">
    <name type="scientific">Soboliphyme baturini</name>
    <dbReference type="NCBI Taxonomy" id="241478"/>
    <lineage>
        <taxon>Eukaryota</taxon>
        <taxon>Metazoa</taxon>
        <taxon>Ecdysozoa</taxon>
        <taxon>Nematoda</taxon>
        <taxon>Enoplea</taxon>
        <taxon>Dorylaimia</taxon>
        <taxon>Dioctophymatida</taxon>
        <taxon>Dioctophymatoidea</taxon>
        <taxon>Soboliphymatidae</taxon>
        <taxon>Soboliphyme</taxon>
    </lineage>
</organism>
<dbReference type="PROSITE" id="PS01285">
    <property type="entry name" value="FA58C_1"/>
    <property type="match status" value="1"/>
</dbReference>
<comment type="subcellular location">
    <subcellularLocation>
        <location evidence="1">Cell membrane</location>
        <topology evidence="1">Single-pass type I membrane protein</topology>
    </subcellularLocation>
</comment>
<comment type="similarity">
    <text evidence="12">Belongs to the protein kinase superfamily. Tyr protein kinase family. Insulin receptor subfamily.</text>
</comment>
<keyword evidence="2" id="KW-1003">Cell membrane</keyword>
<evidence type="ECO:0000313" key="17">
    <source>
        <dbReference type="WBParaSite" id="SBAD_0000442701-mRNA-1"/>
    </source>
</evidence>
<keyword evidence="10" id="KW-0675">Receptor</keyword>
<evidence type="ECO:0000259" key="14">
    <source>
        <dbReference type="PROSITE" id="PS50022"/>
    </source>
</evidence>
<dbReference type="GO" id="GO:0005886">
    <property type="term" value="C:plasma membrane"/>
    <property type="evidence" value="ECO:0007669"/>
    <property type="project" value="UniProtKB-SubCell"/>
</dbReference>
<dbReference type="InterPro" id="IPR048525">
    <property type="entry name" value="DDR1-2_DS-like"/>
</dbReference>